<sequence>MGGLPSLINTSLPASKTDKPAALPPSLEQEVTETVPASGELPYWQVNVPADQRKTDCPDFLRDITGRNRDIIRVPISQFRYQTWEEVKTLIDTDKIDRFRRAPTDHRKYLAYMNFIANAYGSILNFVQERRLKWTDLTPVGAPFTNPDDVKIIYNDWPYGIDPQIVHLCVWTKFELTDDQKTERLTPKARQEIDDYVNKTFRSKVPADQVRWFKNWANLKSIHSMEHFHVLLFNPDMDFIKEITSDDVPLSRLL</sequence>
<evidence type="ECO:0008006" key="4">
    <source>
        <dbReference type="Google" id="ProtNLM"/>
    </source>
</evidence>
<dbReference type="Pfam" id="PF12239">
    <property type="entry name" value="DUF3605"/>
    <property type="match status" value="1"/>
</dbReference>
<dbReference type="PANTHER" id="PTHR35020">
    <property type="entry name" value="N-ACETYLGLUCOSAMINE-INDUCED PROTEIN 1"/>
    <property type="match status" value="1"/>
</dbReference>
<protein>
    <recommendedName>
        <fullName evidence="4">N-acetylglucosamine-induced protein 1</fullName>
    </recommendedName>
</protein>
<dbReference type="PANTHER" id="PTHR35020:SF4">
    <property type="entry name" value="N-ACETYLGLUCOSAMINE-INDUCED PROTEIN 1"/>
    <property type="match status" value="1"/>
</dbReference>
<evidence type="ECO:0000313" key="2">
    <source>
        <dbReference type="EMBL" id="CAF9935723.1"/>
    </source>
</evidence>
<dbReference type="GO" id="GO:0005737">
    <property type="term" value="C:cytoplasm"/>
    <property type="evidence" value="ECO:0007669"/>
    <property type="project" value="TreeGrafter"/>
</dbReference>
<dbReference type="InterPro" id="IPR022036">
    <property type="entry name" value="DUF3605"/>
</dbReference>
<comment type="caution">
    <text evidence="2">The sequence shown here is derived from an EMBL/GenBank/DDBJ whole genome shotgun (WGS) entry which is preliminary data.</text>
</comment>
<accession>A0A8H3IWL7</accession>
<name>A0A8H3IWL7_9LECA</name>
<dbReference type="GO" id="GO:0006044">
    <property type="term" value="P:N-acetylglucosamine metabolic process"/>
    <property type="evidence" value="ECO:0007669"/>
    <property type="project" value="TreeGrafter"/>
</dbReference>
<dbReference type="AlphaFoldDB" id="A0A8H3IWL7"/>
<evidence type="ECO:0000313" key="3">
    <source>
        <dbReference type="Proteomes" id="UP000664521"/>
    </source>
</evidence>
<proteinExistence type="predicted"/>
<dbReference type="EMBL" id="CAJPDS010000085">
    <property type="protein sequence ID" value="CAF9935723.1"/>
    <property type="molecule type" value="Genomic_DNA"/>
</dbReference>
<dbReference type="OrthoDB" id="10053431at2759"/>
<organism evidence="2 3">
    <name type="scientific">Heterodermia speciosa</name>
    <dbReference type="NCBI Taxonomy" id="116794"/>
    <lineage>
        <taxon>Eukaryota</taxon>
        <taxon>Fungi</taxon>
        <taxon>Dikarya</taxon>
        <taxon>Ascomycota</taxon>
        <taxon>Pezizomycotina</taxon>
        <taxon>Lecanoromycetes</taxon>
        <taxon>OSLEUM clade</taxon>
        <taxon>Lecanoromycetidae</taxon>
        <taxon>Caliciales</taxon>
        <taxon>Physciaceae</taxon>
        <taxon>Heterodermia</taxon>
    </lineage>
</organism>
<feature type="region of interest" description="Disordered" evidence="1">
    <location>
        <begin position="1"/>
        <end position="27"/>
    </location>
</feature>
<reference evidence="2" key="1">
    <citation type="submission" date="2021-03" db="EMBL/GenBank/DDBJ databases">
        <authorList>
            <person name="Tagirdzhanova G."/>
        </authorList>
    </citation>
    <scope>NUCLEOTIDE SEQUENCE</scope>
</reference>
<gene>
    <name evidence="2" type="ORF">HETSPECPRED_009880</name>
</gene>
<evidence type="ECO:0000256" key="1">
    <source>
        <dbReference type="SAM" id="MobiDB-lite"/>
    </source>
</evidence>
<keyword evidence="3" id="KW-1185">Reference proteome</keyword>
<dbReference type="Proteomes" id="UP000664521">
    <property type="component" value="Unassembled WGS sequence"/>
</dbReference>